<gene>
    <name evidence="2" type="ORF">J3R30DRAFT_3283269</name>
</gene>
<evidence type="ECO:0000256" key="1">
    <source>
        <dbReference type="SAM" id="MobiDB-lite"/>
    </source>
</evidence>
<sequence>MAIPTHRSIRFRSRVRITSGFHRNHHRRELAVHNSNLGSPQRVGLLGPSEGDTAVSSCSSSPSSSISAPIRFREDEATVSSKWGPLGQRVRLFVSQQREKAKQVQADREAHEREARRRYLLVYGADLDFASSPLNVHERTPLLGSPDTRSRKSSSAAASFGNDDGSNNFAIETESDCQVRLNHEIDIIFGKWPGRLLNRHWWWWQIKPILCCSYAEDWETEY</sequence>
<dbReference type="EMBL" id="JAOTPV010000003">
    <property type="protein sequence ID" value="KAJ4485438.1"/>
    <property type="molecule type" value="Genomic_DNA"/>
</dbReference>
<dbReference type="OrthoDB" id="3270420at2759"/>
<dbReference type="Proteomes" id="UP001150266">
    <property type="component" value="Unassembled WGS sequence"/>
</dbReference>
<dbReference type="AlphaFoldDB" id="A0A9W9AN51"/>
<keyword evidence="3" id="KW-1185">Reference proteome</keyword>
<feature type="compositionally biased region" description="Low complexity" evidence="1">
    <location>
        <begin position="56"/>
        <end position="67"/>
    </location>
</feature>
<reference evidence="2" key="1">
    <citation type="submission" date="2022-08" db="EMBL/GenBank/DDBJ databases">
        <title>A Global Phylogenomic Analysis of the Shiitake Genus Lentinula.</title>
        <authorList>
            <consortium name="DOE Joint Genome Institute"/>
            <person name="Sierra-Patev S."/>
            <person name="Min B."/>
            <person name="Naranjo-Ortiz M."/>
            <person name="Looney B."/>
            <person name="Konkel Z."/>
            <person name="Slot J.C."/>
            <person name="Sakamoto Y."/>
            <person name="Steenwyk J.L."/>
            <person name="Rokas A."/>
            <person name="Carro J."/>
            <person name="Camarero S."/>
            <person name="Ferreira P."/>
            <person name="Molpeceres G."/>
            <person name="Ruiz-Duenas F.J."/>
            <person name="Serrano A."/>
            <person name="Henrissat B."/>
            <person name="Drula E."/>
            <person name="Hughes K.W."/>
            <person name="Mata J.L."/>
            <person name="Ishikawa N.K."/>
            <person name="Vargas-Isla R."/>
            <person name="Ushijima S."/>
            <person name="Smith C.A."/>
            <person name="Ahrendt S."/>
            <person name="Andreopoulos W."/>
            <person name="He G."/>
            <person name="Labutti K."/>
            <person name="Lipzen A."/>
            <person name="Ng V."/>
            <person name="Riley R."/>
            <person name="Sandor L."/>
            <person name="Barry K."/>
            <person name="Martinez A.T."/>
            <person name="Xiao Y."/>
            <person name="Gibbons J.G."/>
            <person name="Terashima K."/>
            <person name="Grigoriev I.V."/>
            <person name="Hibbett D.S."/>
        </authorList>
    </citation>
    <scope>NUCLEOTIDE SEQUENCE</scope>
    <source>
        <strain evidence="2">JLM2183</strain>
    </source>
</reference>
<evidence type="ECO:0000313" key="3">
    <source>
        <dbReference type="Proteomes" id="UP001150266"/>
    </source>
</evidence>
<protein>
    <submittedName>
        <fullName evidence="2">Uncharacterized protein</fullName>
    </submittedName>
</protein>
<name>A0A9W9AN51_9AGAR</name>
<evidence type="ECO:0000313" key="2">
    <source>
        <dbReference type="EMBL" id="KAJ4485438.1"/>
    </source>
</evidence>
<feature type="region of interest" description="Disordered" evidence="1">
    <location>
        <begin position="48"/>
        <end position="67"/>
    </location>
</feature>
<comment type="caution">
    <text evidence="2">The sequence shown here is derived from an EMBL/GenBank/DDBJ whole genome shotgun (WGS) entry which is preliminary data.</text>
</comment>
<proteinExistence type="predicted"/>
<feature type="region of interest" description="Disordered" evidence="1">
    <location>
        <begin position="140"/>
        <end position="161"/>
    </location>
</feature>
<accession>A0A9W9AN51</accession>
<organism evidence="2 3">
    <name type="scientific">Lentinula aciculospora</name>
    <dbReference type="NCBI Taxonomy" id="153920"/>
    <lineage>
        <taxon>Eukaryota</taxon>
        <taxon>Fungi</taxon>
        <taxon>Dikarya</taxon>
        <taxon>Basidiomycota</taxon>
        <taxon>Agaricomycotina</taxon>
        <taxon>Agaricomycetes</taxon>
        <taxon>Agaricomycetidae</taxon>
        <taxon>Agaricales</taxon>
        <taxon>Marasmiineae</taxon>
        <taxon>Omphalotaceae</taxon>
        <taxon>Lentinula</taxon>
    </lineage>
</organism>